<evidence type="ECO:0000256" key="5">
    <source>
        <dbReference type="SAM" id="MobiDB-lite"/>
    </source>
</evidence>
<evidence type="ECO:0000256" key="4">
    <source>
        <dbReference type="ARBA" id="ARBA00023136"/>
    </source>
</evidence>
<name>A0A919V3R9_9ACTN</name>
<gene>
    <name evidence="8" type="primary">rifP</name>
    <name evidence="8" type="ORF">Ssi02_00090</name>
</gene>
<keyword evidence="4 6" id="KW-0472">Membrane</keyword>
<feature type="compositionally biased region" description="Basic and acidic residues" evidence="5">
    <location>
        <begin position="469"/>
        <end position="479"/>
    </location>
</feature>
<feature type="domain" description="Major facilitator superfamily (MFS) profile" evidence="7">
    <location>
        <begin position="1"/>
        <end position="456"/>
    </location>
</feature>
<feature type="transmembrane region" description="Helical" evidence="6">
    <location>
        <begin position="196"/>
        <end position="218"/>
    </location>
</feature>
<dbReference type="Gene3D" id="1.20.1250.20">
    <property type="entry name" value="MFS general substrate transporter like domains"/>
    <property type="match status" value="1"/>
</dbReference>
<dbReference type="Pfam" id="PF07690">
    <property type="entry name" value="MFS_1"/>
    <property type="match status" value="1"/>
</dbReference>
<feature type="transmembrane region" description="Helical" evidence="6">
    <location>
        <begin position="51"/>
        <end position="70"/>
    </location>
</feature>
<dbReference type="PANTHER" id="PTHR42718">
    <property type="entry name" value="MAJOR FACILITATOR SUPERFAMILY MULTIDRUG TRANSPORTER MFSC"/>
    <property type="match status" value="1"/>
</dbReference>
<feature type="transmembrane region" description="Helical" evidence="6">
    <location>
        <begin position="303"/>
        <end position="321"/>
    </location>
</feature>
<feature type="region of interest" description="Disordered" evidence="5">
    <location>
        <begin position="460"/>
        <end position="479"/>
    </location>
</feature>
<feature type="transmembrane region" description="Helical" evidence="6">
    <location>
        <begin position="239"/>
        <end position="261"/>
    </location>
</feature>
<feature type="transmembrane region" description="Helical" evidence="6">
    <location>
        <begin position="134"/>
        <end position="159"/>
    </location>
</feature>
<dbReference type="AlphaFoldDB" id="A0A919V3R9"/>
<keyword evidence="2 6" id="KW-0812">Transmembrane</keyword>
<evidence type="ECO:0000256" key="2">
    <source>
        <dbReference type="ARBA" id="ARBA00022692"/>
    </source>
</evidence>
<dbReference type="EMBL" id="BOOW01000001">
    <property type="protein sequence ID" value="GII89778.1"/>
    <property type="molecule type" value="Genomic_DNA"/>
</dbReference>
<evidence type="ECO:0000256" key="3">
    <source>
        <dbReference type="ARBA" id="ARBA00022989"/>
    </source>
</evidence>
<organism evidence="8 9">
    <name type="scientific">Sinosporangium siamense</name>
    <dbReference type="NCBI Taxonomy" id="1367973"/>
    <lineage>
        <taxon>Bacteria</taxon>
        <taxon>Bacillati</taxon>
        <taxon>Actinomycetota</taxon>
        <taxon>Actinomycetes</taxon>
        <taxon>Streptosporangiales</taxon>
        <taxon>Streptosporangiaceae</taxon>
        <taxon>Sinosporangium</taxon>
    </lineage>
</organism>
<feature type="transmembrane region" description="Helical" evidence="6">
    <location>
        <begin position="432"/>
        <end position="452"/>
    </location>
</feature>
<keyword evidence="9" id="KW-1185">Reference proteome</keyword>
<feature type="transmembrane region" description="Helical" evidence="6">
    <location>
        <begin position="171"/>
        <end position="190"/>
    </location>
</feature>
<feature type="transmembrane region" description="Helical" evidence="6">
    <location>
        <begin position="76"/>
        <end position="98"/>
    </location>
</feature>
<proteinExistence type="predicted"/>
<protein>
    <submittedName>
        <fullName evidence="8">MFS transporter</fullName>
    </submittedName>
</protein>
<keyword evidence="3 6" id="KW-1133">Transmembrane helix</keyword>
<comment type="caution">
    <text evidence="8">The sequence shown here is derived from an EMBL/GenBank/DDBJ whole genome shotgun (WGS) entry which is preliminary data.</text>
</comment>
<evidence type="ECO:0000256" key="6">
    <source>
        <dbReference type="SAM" id="Phobius"/>
    </source>
</evidence>
<dbReference type="PROSITE" id="PS50850">
    <property type="entry name" value="MFS"/>
    <property type="match status" value="1"/>
</dbReference>
<sequence>MILNLAIPSLMSELGATPSDIQWIIDAYILVFAGLLITAGSLSDRYGRRRFLIIGLIILGGASGVAMLGTEPWHLVGARALMGVGGSILMPSTLSILINVFDGPERRKAIAVWSTVAMVGMILGPTLGGTLLEYFSWASAFAINIPIALIAIVAAVLLMPESKGEFRPVDPVGVVLSIVGMTALVFGVISGPHAGWSAAQTLVAFAIAVLALGGFVVWESRVAHPMLPMDLFKNKEFSGASFTILLMTFGSGAVLLLLTQYLQFVQGMSPIEAGLAFLPYAAATTVFNILGATLGQKIANRPLIIGGMAISVLAFVVMAFLPVDDGYWMMLAALLIMGVGMGLAGPSVYTALMSAVPKKHAGVGSAVNDTLQQVGAALSVALLGSALAGMYTADMAADAPPAARESIAGAIASGDPGLIAAGKEAFVSAMSFGSWVGAGFVLAAVVVGFFILPRTAAAPATPPTGANDEDSHFAKADKV</sequence>
<evidence type="ECO:0000313" key="9">
    <source>
        <dbReference type="Proteomes" id="UP000606172"/>
    </source>
</evidence>
<evidence type="ECO:0000313" key="8">
    <source>
        <dbReference type="EMBL" id="GII89778.1"/>
    </source>
</evidence>
<dbReference type="InterPro" id="IPR011701">
    <property type="entry name" value="MFS"/>
</dbReference>
<feature type="transmembrane region" description="Helical" evidence="6">
    <location>
        <begin position="327"/>
        <end position="352"/>
    </location>
</feature>
<dbReference type="SUPFAM" id="SSF103473">
    <property type="entry name" value="MFS general substrate transporter"/>
    <property type="match status" value="1"/>
</dbReference>
<dbReference type="CDD" id="cd17321">
    <property type="entry name" value="MFS_MMR_MDR_like"/>
    <property type="match status" value="1"/>
</dbReference>
<evidence type="ECO:0000259" key="7">
    <source>
        <dbReference type="PROSITE" id="PS50850"/>
    </source>
</evidence>
<dbReference type="Gene3D" id="1.20.1720.10">
    <property type="entry name" value="Multidrug resistance protein D"/>
    <property type="match status" value="1"/>
</dbReference>
<reference evidence="8" key="1">
    <citation type="submission" date="2021-01" db="EMBL/GenBank/DDBJ databases">
        <title>Whole genome shotgun sequence of Sinosporangium siamense NBRC 109515.</title>
        <authorList>
            <person name="Komaki H."/>
            <person name="Tamura T."/>
        </authorList>
    </citation>
    <scope>NUCLEOTIDE SEQUENCE</scope>
    <source>
        <strain evidence="8">NBRC 109515</strain>
    </source>
</reference>
<dbReference type="Proteomes" id="UP000606172">
    <property type="component" value="Unassembled WGS sequence"/>
</dbReference>
<feature type="transmembrane region" description="Helical" evidence="6">
    <location>
        <begin position="110"/>
        <end position="128"/>
    </location>
</feature>
<dbReference type="GO" id="GO:0022857">
    <property type="term" value="F:transmembrane transporter activity"/>
    <property type="evidence" value="ECO:0007669"/>
    <property type="project" value="InterPro"/>
</dbReference>
<dbReference type="InterPro" id="IPR036259">
    <property type="entry name" value="MFS_trans_sf"/>
</dbReference>
<feature type="transmembrane region" description="Helical" evidence="6">
    <location>
        <begin position="373"/>
        <end position="393"/>
    </location>
</feature>
<comment type="subcellular location">
    <subcellularLocation>
        <location evidence="1">Cell membrane</location>
        <topology evidence="1">Multi-pass membrane protein</topology>
    </subcellularLocation>
</comment>
<feature type="transmembrane region" description="Helical" evidence="6">
    <location>
        <begin position="273"/>
        <end position="291"/>
    </location>
</feature>
<feature type="transmembrane region" description="Helical" evidence="6">
    <location>
        <begin position="21"/>
        <end position="39"/>
    </location>
</feature>
<evidence type="ECO:0000256" key="1">
    <source>
        <dbReference type="ARBA" id="ARBA00004651"/>
    </source>
</evidence>
<dbReference type="GO" id="GO:0005886">
    <property type="term" value="C:plasma membrane"/>
    <property type="evidence" value="ECO:0007669"/>
    <property type="project" value="UniProtKB-SubCell"/>
</dbReference>
<dbReference type="InterPro" id="IPR020846">
    <property type="entry name" value="MFS_dom"/>
</dbReference>
<dbReference type="RefSeq" id="WP_239128471.1">
    <property type="nucleotide sequence ID" value="NZ_BOOW01000001.1"/>
</dbReference>
<accession>A0A919V3R9</accession>
<dbReference type="PANTHER" id="PTHR42718:SF42">
    <property type="entry name" value="EXPORT PROTEIN"/>
    <property type="match status" value="1"/>
</dbReference>